<dbReference type="EMBL" id="JH109152">
    <property type="protein sequence ID" value="EGW21311.1"/>
    <property type="molecule type" value="Genomic_DNA"/>
</dbReference>
<evidence type="ECO:0000313" key="3">
    <source>
        <dbReference type="EMBL" id="EGW21311.1"/>
    </source>
</evidence>
<dbReference type="HOGENOM" id="CLU_1183936_0_0_6"/>
<dbReference type="OrthoDB" id="958025at2"/>
<dbReference type="Pfam" id="PF19994">
    <property type="entry name" value="GASH"/>
    <property type="match status" value="1"/>
</dbReference>
<dbReference type="AlphaFoldDB" id="G3IT27"/>
<dbReference type="InterPro" id="IPR045523">
    <property type="entry name" value="GASH"/>
</dbReference>
<dbReference type="STRING" id="697282.Mettu_0069"/>
<reference evidence="3 4" key="1">
    <citation type="submission" date="2011-06" db="EMBL/GenBank/DDBJ databases">
        <title>Genomic sequence of Methylobacter tundripaludum SV96.</title>
        <authorList>
            <consortium name="US DOE Joint Genome Institute"/>
            <person name="Lucas S."/>
            <person name="Han J."/>
            <person name="Lapidus A."/>
            <person name="Cheng J.-F."/>
            <person name="Goodwin L."/>
            <person name="Pitluck S."/>
            <person name="Held B."/>
            <person name="Detter J.C."/>
            <person name="Han C."/>
            <person name="Tapia R."/>
            <person name="Land M."/>
            <person name="Hauser L."/>
            <person name="Kyrpides N."/>
            <person name="Ivanova N."/>
            <person name="Ovchinnikova G."/>
            <person name="Pagani I."/>
            <person name="Klotz M.G."/>
            <person name="Dispirito A.A."/>
            <person name="Murrell J.C."/>
            <person name="Dunfield P."/>
            <person name="Kalyuzhnaya M.G."/>
            <person name="Svenning M."/>
            <person name="Trotsenko Y.A."/>
            <person name="Stein L.Y."/>
            <person name="Woyke T."/>
        </authorList>
    </citation>
    <scope>NUCLEOTIDE SEQUENCE [LARGE SCALE GENOMIC DNA]</scope>
    <source>
        <strain evidence="4">ATCC BAA-1195 / DSM 17260 / SV96</strain>
    </source>
</reference>
<dbReference type="Proteomes" id="UP000004664">
    <property type="component" value="Unassembled WGS sequence"/>
</dbReference>
<name>G3IT27_METTV</name>
<dbReference type="RefSeq" id="WP_006889293.1">
    <property type="nucleotide sequence ID" value="NZ_JH109152.1"/>
</dbReference>
<feature type="region of interest" description="Disordered" evidence="1">
    <location>
        <begin position="1"/>
        <end position="25"/>
    </location>
</feature>
<organism evidence="3 4">
    <name type="scientific">Methylobacter tundripaludum (strain ATCC BAA-1195 / DSM 17260 / SV96)</name>
    <dbReference type="NCBI Taxonomy" id="697282"/>
    <lineage>
        <taxon>Bacteria</taxon>
        <taxon>Pseudomonadati</taxon>
        <taxon>Pseudomonadota</taxon>
        <taxon>Gammaproteobacteria</taxon>
        <taxon>Methylococcales</taxon>
        <taxon>Methylococcaceae</taxon>
        <taxon>Methylobacter</taxon>
    </lineage>
</organism>
<feature type="domain" description="GTPase-associated system helical" evidence="2">
    <location>
        <begin position="39"/>
        <end position="228"/>
    </location>
</feature>
<evidence type="ECO:0000256" key="1">
    <source>
        <dbReference type="SAM" id="MobiDB-lite"/>
    </source>
</evidence>
<dbReference type="eggNOG" id="ENOG5032SI5">
    <property type="taxonomic scope" value="Bacteria"/>
</dbReference>
<accession>G3IT27</accession>
<evidence type="ECO:0000313" key="4">
    <source>
        <dbReference type="Proteomes" id="UP000004664"/>
    </source>
</evidence>
<gene>
    <name evidence="3" type="ORF">Mettu_0069</name>
</gene>
<protein>
    <recommendedName>
        <fullName evidence="2">GTPase-associated system helical domain-containing protein</fullName>
    </recommendedName>
</protein>
<keyword evidence="4" id="KW-1185">Reference proteome</keyword>
<proteinExistence type="predicted"/>
<sequence length="234" mass="25822">MAAAVGLKTLREGEDDEEEVDAPNPSLLPANLSWGTEFSDRMYQLLADELDELADNVNKALISQQSWVQKTQQAEQIRLNALWWSEALYSSSLRCSYRELAPAIASMVMAVDLLNEVAKPTPASVGYLLAEAVNRLPDADFTQKLSLQDLLTTLDQARQQLSKDWLETLTAPPDTGRLSLRDAAVLVLTGKTQDFTAALKRVGASGEFEMSLPQFAQALFRQEQAVQLAGELHE</sequence>
<evidence type="ECO:0000259" key="2">
    <source>
        <dbReference type="Pfam" id="PF19994"/>
    </source>
</evidence>